<dbReference type="RefSeq" id="WP_192757364.1">
    <property type="nucleotide sequence ID" value="NZ_JADBDZ010000001.1"/>
</dbReference>
<feature type="binding site" evidence="5">
    <location>
        <position position="51"/>
    </location>
    <ligand>
        <name>ATP</name>
        <dbReference type="ChEBI" id="CHEBI:30616"/>
    </ligand>
</feature>
<dbReference type="Gene3D" id="1.10.510.10">
    <property type="entry name" value="Transferase(Phosphotransferase) domain 1"/>
    <property type="match status" value="1"/>
</dbReference>
<feature type="compositionally biased region" description="Pro residues" evidence="6">
    <location>
        <begin position="337"/>
        <end position="353"/>
    </location>
</feature>
<evidence type="ECO:0000256" key="5">
    <source>
        <dbReference type="PROSITE-ProRule" id="PRU10141"/>
    </source>
</evidence>
<evidence type="ECO:0000256" key="3">
    <source>
        <dbReference type="ARBA" id="ARBA00022777"/>
    </source>
</evidence>
<name>A0ABR9JIG7_9ACTN</name>
<sequence>MTTHPGENGEALHPGDPDRLGPYRLTGRLGRGGMGTVYLGEDTGGRRVAVKAINRELAGEAAFRERFRREVTAARQVRRFCTAPVLDAELDRDPLYVVTEYIDGPSLEKAVRERGPLQGSDLEALAVGVATALAAIHGAGIVHRDLKPANVLLSSTGPRVIDFGIARALDAADGPTRTGQFVGTPNYLPPEILRGEPVTPASDVFSWGCVVAYAGTGAAPFAGETVPAIFYRVVHEEPKLDALDPALRDVVAAALDKDPRNRPSVQELLGRLVGNGDTPDPATLAETVQAGWHAAEAGAGVRNAPTLQAPAVPGGGPAATARLGGDSTRDDASPSVPSLPPAPPARPPSPGPSGPSGRPGGGVPRRALAIGAAAVAVVALVAFVGYKVIGGGPPEKLAQAFADDFSSDASGWYTFGDDAAYRDNRYRLHTSGSTGALSAKVPKDDVKDFPERVLASVTVTATEGPPDAQYGLLCRSSEEGVKQYMFLIRVDGKGAVLRKANGDLGTKELATVDSVAGFDDEGPNEIQAACEVQDDDQKSVWLRLWVNGHEVFDETDSAQPLPNGKVGLQIMRGGNQAQDIGVEFDDFDMSKILD</sequence>
<keyword evidence="8" id="KW-0723">Serine/threonine-protein kinase</keyword>
<gene>
    <name evidence="8" type="ORF">H4W34_000175</name>
</gene>
<evidence type="ECO:0000256" key="2">
    <source>
        <dbReference type="ARBA" id="ARBA00022741"/>
    </source>
</evidence>
<dbReference type="EMBL" id="JADBDZ010000001">
    <property type="protein sequence ID" value="MBE1530342.1"/>
    <property type="molecule type" value="Genomic_DNA"/>
</dbReference>
<accession>A0ABR9JIG7</accession>
<evidence type="ECO:0000313" key="8">
    <source>
        <dbReference type="EMBL" id="MBE1530342.1"/>
    </source>
</evidence>
<dbReference type="PANTHER" id="PTHR43289">
    <property type="entry name" value="MITOGEN-ACTIVATED PROTEIN KINASE KINASE KINASE 20-RELATED"/>
    <property type="match status" value="1"/>
</dbReference>
<proteinExistence type="predicted"/>
<evidence type="ECO:0000259" key="7">
    <source>
        <dbReference type="PROSITE" id="PS50011"/>
    </source>
</evidence>
<feature type="region of interest" description="Disordered" evidence="6">
    <location>
        <begin position="1"/>
        <end position="22"/>
    </location>
</feature>
<dbReference type="Pfam" id="PF00069">
    <property type="entry name" value="Pkinase"/>
    <property type="match status" value="1"/>
</dbReference>
<dbReference type="SMART" id="SM00220">
    <property type="entry name" value="S_TKc"/>
    <property type="match status" value="1"/>
</dbReference>
<protein>
    <submittedName>
        <fullName evidence="8">Serine/threonine protein kinase</fullName>
    </submittedName>
</protein>
<comment type="caution">
    <text evidence="8">The sequence shown here is derived from an EMBL/GenBank/DDBJ whole genome shotgun (WGS) entry which is preliminary data.</text>
</comment>
<keyword evidence="3 8" id="KW-0418">Kinase</keyword>
<reference evidence="8 9" key="1">
    <citation type="submission" date="2020-10" db="EMBL/GenBank/DDBJ databases">
        <title>Sequencing the genomes of 1000 actinobacteria strains.</title>
        <authorList>
            <person name="Klenk H.-P."/>
        </authorList>
    </citation>
    <scope>NUCLEOTIDE SEQUENCE [LARGE SCALE GENOMIC DNA]</scope>
    <source>
        <strain evidence="8 9">DSM 46744</strain>
    </source>
</reference>
<dbReference type="PANTHER" id="PTHR43289:SF34">
    <property type="entry name" value="SERINE_THREONINE-PROTEIN KINASE YBDM-RELATED"/>
    <property type="match status" value="1"/>
</dbReference>
<dbReference type="InterPro" id="IPR011009">
    <property type="entry name" value="Kinase-like_dom_sf"/>
</dbReference>
<dbReference type="PROSITE" id="PS50011">
    <property type="entry name" value="PROTEIN_KINASE_DOM"/>
    <property type="match status" value="1"/>
</dbReference>
<keyword evidence="4 5" id="KW-0067">ATP-binding</keyword>
<dbReference type="GO" id="GO:0004674">
    <property type="term" value="F:protein serine/threonine kinase activity"/>
    <property type="evidence" value="ECO:0007669"/>
    <property type="project" value="UniProtKB-KW"/>
</dbReference>
<dbReference type="SUPFAM" id="SSF56112">
    <property type="entry name" value="Protein kinase-like (PK-like)"/>
    <property type="match status" value="1"/>
</dbReference>
<feature type="region of interest" description="Disordered" evidence="6">
    <location>
        <begin position="305"/>
        <end position="363"/>
    </location>
</feature>
<evidence type="ECO:0000256" key="4">
    <source>
        <dbReference type="ARBA" id="ARBA00022840"/>
    </source>
</evidence>
<dbReference type="InterPro" id="IPR017441">
    <property type="entry name" value="Protein_kinase_ATP_BS"/>
</dbReference>
<dbReference type="CDD" id="cd14014">
    <property type="entry name" value="STKc_PknB_like"/>
    <property type="match status" value="1"/>
</dbReference>
<organism evidence="8 9">
    <name type="scientific">Actinomadura algeriensis</name>
    <dbReference type="NCBI Taxonomy" id="1679523"/>
    <lineage>
        <taxon>Bacteria</taxon>
        <taxon>Bacillati</taxon>
        <taxon>Actinomycetota</taxon>
        <taxon>Actinomycetes</taxon>
        <taxon>Streptosporangiales</taxon>
        <taxon>Thermomonosporaceae</taxon>
        <taxon>Actinomadura</taxon>
    </lineage>
</organism>
<dbReference type="InterPro" id="IPR008271">
    <property type="entry name" value="Ser/Thr_kinase_AS"/>
</dbReference>
<evidence type="ECO:0000256" key="6">
    <source>
        <dbReference type="SAM" id="MobiDB-lite"/>
    </source>
</evidence>
<dbReference type="PROSITE" id="PS00107">
    <property type="entry name" value="PROTEIN_KINASE_ATP"/>
    <property type="match status" value="1"/>
</dbReference>
<evidence type="ECO:0000256" key="1">
    <source>
        <dbReference type="ARBA" id="ARBA00022679"/>
    </source>
</evidence>
<feature type="domain" description="Protein kinase" evidence="7">
    <location>
        <begin position="23"/>
        <end position="283"/>
    </location>
</feature>
<dbReference type="PROSITE" id="PS00108">
    <property type="entry name" value="PROTEIN_KINASE_ST"/>
    <property type="match status" value="1"/>
</dbReference>
<dbReference type="Proteomes" id="UP000627838">
    <property type="component" value="Unassembled WGS sequence"/>
</dbReference>
<keyword evidence="2 5" id="KW-0547">Nucleotide-binding</keyword>
<keyword evidence="1" id="KW-0808">Transferase</keyword>
<evidence type="ECO:0000313" key="9">
    <source>
        <dbReference type="Proteomes" id="UP000627838"/>
    </source>
</evidence>
<keyword evidence="9" id="KW-1185">Reference proteome</keyword>
<dbReference type="Gene3D" id="3.30.200.20">
    <property type="entry name" value="Phosphorylase Kinase, domain 1"/>
    <property type="match status" value="1"/>
</dbReference>
<dbReference type="Gene3D" id="2.60.120.560">
    <property type="entry name" value="Exo-inulinase, domain 1"/>
    <property type="match status" value="1"/>
</dbReference>
<dbReference type="InterPro" id="IPR000719">
    <property type="entry name" value="Prot_kinase_dom"/>
</dbReference>